<feature type="region of interest" description="Disordered" evidence="1">
    <location>
        <begin position="1"/>
        <end position="45"/>
    </location>
</feature>
<dbReference type="EMBL" id="WLVL01000037">
    <property type="protein sequence ID" value="MTB72161.1"/>
    <property type="molecule type" value="Genomic_DNA"/>
</dbReference>
<reference evidence="3 4" key="1">
    <citation type="submission" date="2019-11" db="EMBL/GenBank/DDBJ databases">
        <title>Whole genome sequencing identifies a novel species of the genus Arsenicicoccus isolated from human blood.</title>
        <authorList>
            <person name="Jeong J.H."/>
            <person name="Kweon O.J."/>
            <person name="Kim H.R."/>
            <person name="Kim T.-H."/>
            <person name="Ha S.-M."/>
            <person name="Lee M.-K."/>
        </authorList>
    </citation>
    <scope>NUCLEOTIDE SEQUENCE [LARGE SCALE GENOMIC DNA]</scope>
    <source>
        <strain evidence="3 4">MKL-02</strain>
    </source>
</reference>
<dbReference type="Proteomes" id="UP000431092">
    <property type="component" value="Unassembled WGS sequence"/>
</dbReference>
<name>A0A6I3IV29_9MICO</name>
<evidence type="ECO:0000256" key="1">
    <source>
        <dbReference type="SAM" id="MobiDB-lite"/>
    </source>
</evidence>
<evidence type="ECO:0000259" key="2">
    <source>
        <dbReference type="Pfam" id="PF13336"/>
    </source>
</evidence>
<sequence length="92" mass="9928">MRCPADHTGRRCRTIAAPAPRRLDDARPSRTPIGAGSPAPTTRSVRSHVVTDHGVAHLRGKTDAERAEALMALADPAFRAQLGEQAQEMHLL</sequence>
<dbReference type="Gene3D" id="3.40.1080.20">
    <property type="entry name" value="Acetyl-CoA hydrolase/transferase C-terminal domain"/>
    <property type="match status" value="1"/>
</dbReference>
<dbReference type="AlphaFoldDB" id="A0A6I3IV29"/>
<protein>
    <recommendedName>
        <fullName evidence="2">Acetyl-CoA hydrolase/transferase C-terminal domain-containing protein</fullName>
    </recommendedName>
</protein>
<dbReference type="InterPro" id="IPR026888">
    <property type="entry name" value="AcetylCoA_hyd_C"/>
</dbReference>
<organism evidence="3 4">
    <name type="scientific">Arsenicicoccus cauae</name>
    <dbReference type="NCBI Taxonomy" id="2663847"/>
    <lineage>
        <taxon>Bacteria</taxon>
        <taxon>Bacillati</taxon>
        <taxon>Actinomycetota</taxon>
        <taxon>Actinomycetes</taxon>
        <taxon>Micrococcales</taxon>
        <taxon>Intrasporangiaceae</taxon>
        <taxon>Arsenicicoccus</taxon>
    </lineage>
</organism>
<keyword evidence="4" id="KW-1185">Reference proteome</keyword>
<dbReference type="RefSeq" id="WP_154593438.1">
    <property type="nucleotide sequence ID" value="NZ_WLVL01000037.1"/>
</dbReference>
<evidence type="ECO:0000313" key="3">
    <source>
        <dbReference type="EMBL" id="MTB72161.1"/>
    </source>
</evidence>
<comment type="caution">
    <text evidence="3">The sequence shown here is derived from an EMBL/GenBank/DDBJ whole genome shotgun (WGS) entry which is preliminary data.</text>
</comment>
<evidence type="ECO:0000313" key="4">
    <source>
        <dbReference type="Proteomes" id="UP000431092"/>
    </source>
</evidence>
<dbReference type="InterPro" id="IPR037171">
    <property type="entry name" value="NagB/RpiA_transferase-like"/>
</dbReference>
<proteinExistence type="predicted"/>
<gene>
    <name evidence="3" type="ORF">GGG17_09300</name>
</gene>
<accession>A0A6I3IV29</accession>
<dbReference type="SUPFAM" id="SSF100950">
    <property type="entry name" value="NagB/RpiA/CoA transferase-like"/>
    <property type="match status" value="1"/>
</dbReference>
<dbReference type="Pfam" id="PF13336">
    <property type="entry name" value="AcetylCoA_hyd_C"/>
    <property type="match status" value="1"/>
</dbReference>
<dbReference type="InterPro" id="IPR038460">
    <property type="entry name" value="AcetylCoA_hyd_C_sf"/>
</dbReference>
<feature type="domain" description="Acetyl-CoA hydrolase/transferase C-terminal" evidence="2">
    <location>
        <begin position="35"/>
        <end position="86"/>
    </location>
</feature>